<organism evidence="2 3">
    <name type="scientific">Coemansia interrupta</name>
    <dbReference type="NCBI Taxonomy" id="1126814"/>
    <lineage>
        <taxon>Eukaryota</taxon>
        <taxon>Fungi</taxon>
        <taxon>Fungi incertae sedis</taxon>
        <taxon>Zoopagomycota</taxon>
        <taxon>Kickxellomycotina</taxon>
        <taxon>Kickxellomycetes</taxon>
        <taxon>Kickxellales</taxon>
        <taxon>Kickxellaceae</taxon>
        <taxon>Coemansia</taxon>
    </lineage>
</organism>
<keyword evidence="3" id="KW-1185">Reference proteome</keyword>
<keyword evidence="1" id="KW-0812">Transmembrane</keyword>
<dbReference type="Proteomes" id="UP001140172">
    <property type="component" value="Unassembled WGS sequence"/>
</dbReference>
<name>A0A9W8HLI6_9FUNG</name>
<protein>
    <submittedName>
        <fullName evidence="2">Uncharacterized protein</fullName>
    </submittedName>
</protein>
<gene>
    <name evidence="2" type="ORF">GGI15_000534</name>
</gene>
<dbReference type="EMBL" id="JANBUM010000016">
    <property type="protein sequence ID" value="KAJ2787646.1"/>
    <property type="molecule type" value="Genomic_DNA"/>
</dbReference>
<feature type="transmembrane region" description="Helical" evidence="1">
    <location>
        <begin position="139"/>
        <end position="163"/>
    </location>
</feature>
<feature type="transmembrane region" description="Helical" evidence="1">
    <location>
        <begin position="190"/>
        <end position="210"/>
    </location>
</feature>
<evidence type="ECO:0000313" key="2">
    <source>
        <dbReference type="EMBL" id="KAJ2787646.1"/>
    </source>
</evidence>
<evidence type="ECO:0000313" key="3">
    <source>
        <dbReference type="Proteomes" id="UP001140172"/>
    </source>
</evidence>
<sequence length="275" mass="29446">MSFEYTDREKLRVTLASVLGVHLDAIGHADLAVIAVIAALHILQLMPTAYVLLHRRHPSIRSRSPVLLALAHISGMLYFVGDVATHEMLHPVGLLKTCIFVIVWLRAVLGLMATYSLLTTHAVTVYFRHRSKHSVELGTWAVAAFAMLGMSVNLAIGVIVSLLSKDRTVSFVAGIEVCQFHGGFKNAVVALAWACFLGLLLACAAANMLAERGDGEAREVASACLVLAAAMVLHTEAHVPGQPAVARGHCVLRPGGMVRRLVARHGPGAGPLHTR</sequence>
<proteinExistence type="predicted"/>
<comment type="caution">
    <text evidence="2">The sequence shown here is derived from an EMBL/GenBank/DDBJ whole genome shotgun (WGS) entry which is preliminary data.</text>
</comment>
<accession>A0A9W8HLI6</accession>
<feature type="transmembrane region" description="Helical" evidence="1">
    <location>
        <begin position="31"/>
        <end position="53"/>
    </location>
</feature>
<keyword evidence="1" id="KW-1133">Transmembrane helix</keyword>
<feature type="transmembrane region" description="Helical" evidence="1">
    <location>
        <begin position="65"/>
        <end position="81"/>
    </location>
</feature>
<dbReference type="AlphaFoldDB" id="A0A9W8HLI6"/>
<evidence type="ECO:0000256" key="1">
    <source>
        <dbReference type="SAM" id="Phobius"/>
    </source>
</evidence>
<keyword evidence="1" id="KW-0472">Membrane</keyword>
<reference evidence="2" key="1">
    <citation type="submission" date="2022-07" db="EMBL/GenBank/DDBJ databases">
        <title>Phylogenomic reconstructions and comparative analyses of Kickxellomycotina fungi.</title>
        <authorList>
            <person name="Reynolds N.K."/>
            <person name="Stajich J.E."/>
            <person name="Barry K."/>
            <person name="Grigoriev I.V."/>
            <person name="Crous P."/>
            <person name="Smith M.E."/>
        </authorList>
    </citation>
    <scope>NUCLEOTIDE SEQUENCE</scope>
    <source>
        <strain evidence="2">BCRC 34489</strain>
    </source>
</reference>
<feature type="transmembrane region" description="Helical" evidence="1">
    <location>
        <begin position="93"/>
        <end position="118"/>
    </location>
</feature>
<dbReference type="OrthoDB" id="5590024at2759"/>